<evidence type="ECO:0008006" key="3">
    <source>
        <dbReference type="Google" id="ProtNLM"/>
    </source>
</evidence>
<dbReference type="EMBL" id="FZPD01000002">
    <property type="protein sequence ID" value="SNS73983.1"/>
    <property type="molecule type" value="Genomic_DNA"/>
</dbReference>
<gene>
    <name evidence="1" type="ORF">SAMN05421640_1059</name>
</gene>
<organism evidence="1 2">
    <name type="scientific">Ekhidna lutea</name>
    <dbReference type="NCBI Taxonomy" id="447679"/>
    <lineage>
        <taxon>Bacteria</taxon>
        <taxon>Pseudomonadati</taxon>
        <taxon>Bacteroidota</taxon>
        <taxon>Cytophagia</taxon>
        <taxon>Cytophagales</taxon>
        <taxon>Reichenbachiellaceae</taxon>
        <taxon>Ekhidna</taxon>
    </lineage>
</organism>
<dbReference type="AlphaFoldDB" id="A0A239GZK3"/>
<keyword evidence="2" id="KW-1185">Reference proteome</keyword>
<dbReference type="InterPro" id="IPR011990">
    <property type="entry name" value="TPR-like_helical_dom_sf"/>
</dbReference>
<dbReference type="Gene3D" id="1.25.40.10">
    <property type="entry name" value="Tetratricopeptide repeat domain"/>
    <property type="match status" value="1"/>
</dbReference>
<dbReference type="OrthoDB" id="9769023at2"/>
<proteinExistence type="predicted"/>
<evidence type="ECO:0000313" key="1">
    <source>
        <dbReference type="EMBL" id="SNS73983.1"/>
    </source>
</evidence>
<dbReference type="PROSITE" id="PS51257">
    <property type="entry name" value="PROKAR_LIPOPROTEIN"/>
    <property type="match status" value="1"/>
</dbReference>
<dbReference type="SUPFAM" id="SSF48452">
    <property type="entry name" value="TPR-like"/>
    <property type="match status" value="1"/>
</dbReference>
<sequence length="464" mass="53414">MSFRKAFLNFVIILLITSGCASFYQINYEFNKNFEEGNIEEAASILDQNKRAAKSKTRFLYYANQGVVEHLLGNYEASNEWLEQAYIFGEDYQKNYLNFAASYFLNPNLIVYPGEDHEHLILLYYKALNFLKMKDYESALVECRRLNQRLLELGDKYRSENKYQKDAFINNLMGIIYDASGDYNNAFIAYRNSLNIYQNEYAEMFGLSAPEQLKKDLLRTGTLAGFQSEVDQYSQEFGMSYTSQPASEGGELVFFWHNGLAPVKDEWSINFVAIKGSGGQIIFQNDEYGLNFPFFYDTGEDGNASITDITGTRVAFPKYVEREPFFQSASLELDNYFYPVEKAEDLNAIAFKTLRERMLEELGKGLLRVALKKTIEKEVRKEDETIGFLVGIMNFASEQADTRNWQTIPHSIHYTRVPLKEGENNVKLITEGPRGKSEQSFVFAGEKGETQFQTYQSLESEISF</sequence>
<dbReference type="Proteomes" id="UP000198393">
    <property type="component" value="Unassembled WGS sequence"/>
</dbReference>
<reference evidence="1 2" key="1">
    <citation type="submission" date="2017-06" db="EMBL/GenBank/DDBJ databases">
        <authorList>
            <person name="Kim H.J."/>
            <person name="Triplett B.A."/>
        </authorList>
    </citation>
    <scope>NUCLEOTIDE SEQUENCE [LARGE SCALE GENOMIC DNA]</scope>
    <source>
        <strain evidence="1 2">DSM 19307</strain>
    </source>
</reference>
<protein>
    <recommendedName>
        <fullName evidence="3">Tetratricopeptide repeat-containing protein</fullName>
    </recommendedName>
</protein>
<name>A0A239GZK3_EKHLU</name>
<dbReference type="RefSeq" id="WP_089355821.1">
    <property type="nucleotide sequence ID" value="NZ_FZPD01000002.1"/>
</dbReference>
<evidence type="ECO:0000313" key="2">
    <source>
        <dbReference type="Proteomes" id="UP000198393"/>
    </source>
</evidence>
<accession>A0A239GZK3</accession>